<reference evidence="13 14" key="1">
    <citation type="submission" date="2019-11" db="EMBL/GenBank/DDBJ databases">
        <title>Metabolism of dissolved organic matter in forest soils.</title>
        <authorList>
            <person name="Cyle K.T."/>
            <person name="Wilhelm R.C."/>
            <person name="Martinez C.E."/>
        </authorList>
    </citation>
    <scope>NUCLEOTIDE SEQUENCE [LARGE SCALE GENOMIC DNA]</scope>
    <source>
        <strain evidence="13 14">5N</strain>
    </source>
</reference>
<feature type="chain" id="PRO_5037662714" evidence="11">
    <location>
        <begin position="21"/>
        <end position="362"/>
    </location>
</feature>
<comment type="subunit">
    <text evidence="2">Homotrimer.</text>
</comment>
<evidence type="ECO:0000256" key="7">
    <source>
        <dbReference type="ARBA" id="ARBA00023065"/>
    </source>
</evidence>
<dbReference type="Gene3D" id="2.40.160.10">
    <property type="entry name" value="Porin"/>
    <property type="match status" value="1"/>
</dbReference>
<comment type="subcellular location">
    <subcellularLocation>
        <location evidence="1">Cell outer membrane</location>
        <topology evidence="1">Multi-pass membrane protein</topology>
    </subcellularLocation>
</comment>
<keyword evidence="14" id="KW-1185">Reference proteome</keyword>
<dbReference type="PANTHER" id="PTHR34501:SF9">
    <property type="entry name" value="MAJOR OUTER MEMBRANE PROTEIN P.IA"/>
    <property type="match status" value="1"/>
</dbReference>
<dbReference type="RefSeq" id="WP_172163467.1">
    <property type="nucleotide sequence ID" value="NZ_WOEZ01000050.1"/>
</dbReference>
<dbReference type="InterPro" id="IPR050298">
    <property type="entry name" value="Gram-neg_bact_OMP"/>
</dbReference>
<evidence type="ECO:0000256" key="4">
    <source>
        <dbReference type="ARBA" id="ARBA00022452"/>
    </source>
</evidence>
<dbReference type="GO" id="GO:0009279">
    <property type="term" value="C:cell outer membrane"/>
    <property type="evidence" value="ECO:0007669"/>
    <property type="project" value="UniProtKB-SubCell"/>
</dbReference>
<keyword evidence="7" id="KW-0406">Ion transport</keyword>
<gene>
    <name evidence="13" type="ORF">GNZ13_10985</name>
</gene>
<keyword evidence="5" id="KW-0812">Transmembrane</keyword>
<dbReference type="GO" id="GO:0015288">
    <property type="term" value="F:porin activity"/>
    <property type="evidence" value="ECO:0007669"/>
    <property type="project" value="UniProtKB-KW"/>
</dbReference>
<evidence type="ECO:0000256" key="10">
    <source>
        <dbReference type="ARBA" id="ARBA00023237"/>
    </source>
</evidence>
<evidence type="ECO:0000256" key="6">
    <source>
        <dbReference type="ARBA" id="ARBA00022729"/>
    </source>
</evidence>
<keyword evidence="4" id="KW-1134">Transmembrane beta strand</keyword>
<dbReference type="EMBL" id="WOEZ01000050">
    <property type="protein sequence ID" value="NPT55107.1"/>
    <property type="molecule type" value="Genomic_DNA"/>
</dbReference>
<organism evidence="13 14">
    <name type="scientific">Paraburkholderia elongata</name>
    <dbReference type="NCBI Taxonomy" id="2675747"/>
    <lineage>
        <taxon>Bacteria</taxon>
        <taxon>Pseudomonadati</taxon>
        <taxon>Pseudomonadota</taxon>
        <taxon>Betaproteobacteria</taxon>
        <taxon>Burkholderiales</taxon>
        <taxon>Burkholderiaceae</taxon>
        <taxon>Paraburkholderia</taxon>
    </lineage>
</organism>
<comment type="caution">
    <text evidence="13">The sequence shown here is derived from an EMBL/GenBank/DDBJ whole genome shotgun (WGS) entry which is preliminary data.</text>
</comment>
<keyword evidence="10" id="KW-0998">Cell outer membrane</keyword>
<evidence type="ECO:0000313" key="14">
    <source>
        <dbReference type="Proteomes" id="UP000655523"/>
    </source>
</evidence>
<evidence type="ECO:0000256" key="1">
    <source>
        <dbReference type="ARBA" id="ARBA00004571"/>
    </source>
</evidence>
<dbReference type="PANTHER" id="PTHR34501">
    <property type="entry name" value="PROTEIN YDDL-RELATED"/>
    <property type="match status" value="1"/>
</dbReference>
<feature type="signal peptide" evidence="11">
    <location>
        <begin position="1"/>
        <end position="20"/>
    </location>
</feature>
<keyword evidence="9" id="KW-0472">Membrane</keyword>
<sequence>MNPRFMFVPAFCLLSTPVFSQSNVMIYGLMDAGISYVNNSGGHSKTFFDDGNFYPNMLGFRGLEDLGGGVKAVFELVNQYAFANGSTIPSAGALFNRTALVGLDSDRFGKLTFGTQYDFMTDALLTYDSAFYFGGFYNFREGPFAALNIPNNPTGSWDFDRVGGSSRIPSSVKYKSIDYHGFSFGAMYGFGGVAGSFSADSTVSASMEYKNGPFGIAAAYTDIKYAQFNNGHDGIRNWGVGVRYDFNAVLANLLYTNTRNTMTGGEVNAVQVGANWRFAPAWSLGADYQYMKGNAQLSDNKAHELTATLMYWLSKRTSVYVEGIYQHAIGGNGPVGAWINGLFAPSSTSNQMLGRVGMATTF</sequence>
<evidence type="ECO:0000256" key="8">
    <source>
        <dbReference type="ARBA" id="ARBA00023114"/>
    </source>
</evidence>
<dbReference type="CDD" id="cd00342">
    <property type="entry name" value="gram_neg_porins"/>
    <property type="match status" value="1"/>
</dbReference>
<name>A0A972SHP2_9BURK</name>
<dbReference type="Proteomes" id="UP000655523">
    <property type="component" value="Unassembled WGS sequence"/>
</dbReference>
<keyword evidence="8" id="KW-0626">Porin</keyword>
<feature type="domain" description="Porin" evidence="12">
    <location>
        <begin position="12"/>
        <end position="323"/>
    </location>
</feature>
<evidence type="ECO:0000256" key="3">
    <source>
        <dbReference type="ARBA" id="ARBA00022448"/>
    </source>
</evidence>
<evidence type="ECO:0000259" key="12">
    <source>
        <dbReference type="Pfam" id="PF13609"/>
    </source>
</evidence>
<accession>A0A972SHP2</accession>
<keyword evidence="3" id="KW-0813">Transport</keyword>
<evidence type="ECO:0000256" key="2">
    <source>
        <dbReference type="ARBA" id="ARBA00011233"/>
    </source>
</evidence>
<evidence type="ECO:0000256" key="11">
    <source>
        <dbReference type="SAM" id="SignalP"/>
    </source>
</evidence>
<evidence type="ECO:0000256" key="5">
    <source>
        <dbReference type="ARBA" id="ARBA00022692"/>
    </source>
</evidence>
<dbReference type="AlphaFoldDB" id="A0A972SHP2"/>
<protein>
    <submittedName>
        <fullName evidence="13">Porin</fullName>
    </submittedName>
</protein>
<evidence type="ECO:0000256" key="9">
    <source>
        <dbReference type="ARBA" id="ARBA00023136"/>
    </source>
</evidence>
<dbReference type="SUPFAM" id="SSF56935">
    <property type="entry name" value="Porins"/>
    <property type="match status" value="1"/>
</dbReference>
<dbReference type="GO" id="GO:0046930">
    <property type="term" value="C:pore complex"/>
    <property type="evidence" value="ECO:0007669"/>
    <property type="project" value="UniProtKB-KW"/>
</dbReference>
<dbReference type="Pfam" id="PF13609">
    <property type="entry name" value="Porin_4"/>
    <property type="match status" value="1"/>
</dbReference>
<evidence type="ECO:0000313" key="13">
    <source>
        <dbReference type="EMBL" id="NPT55107.1"/>
    </source>
</evidence>
<dbReference type="InterPro" id="IPR033900">
    <property type="entry name" value="Gram_neg_porin_domain"/>
</dbReference>
<proteinExistence type="predicted"/>
<keyword evidence="6 11" id="KW-0732">Signal</keyword>
<dbReference type="InterPro" id="IPR023614">
    <property type="entry name" value="Porin_dom_sf"/>
</dbReference>
<dbReference type="GO" id="GO:0006811">
    <property type="term" value="P:monoatomic ion transport"/>
    <property type="evidence" value="ECO:0007669"/>
    <property type="project" value="UniProtKB-KW"/>
</dbReference>